<dbReference type="OrthoDB" id="9796221at2"/>
<dbReference type="RefSeq" id="WP_129927764.1">
    <property type="nucleotide sequence ID" value="NZ_SEOO01000081.1"/>
</dbReference>
<evidence type="ECO:0000256" key="12">
    <source>
        <dbReference type="SAM" id="SignalP"/>
    </source>
</evidence>
<dbReference type="InterPro" id="IPR036942">
    <property type="entry name" value="Beta-barrel_TonB_sf"/>
</dbReference>
<proteinExistence type="inferred from homology"/>
<evidence type="ECO:0000256" key="8">
    <source>
        <dbReference type="ARBA" id="ARBA00023077"/>
    </source>
</evidence>
<dbReference type="GO" id="GO:0006826">
    <property type="term" value="P:iron ion transport"/>
    <property type="evidence" value="ECO:0007669"/>
    <property type="project" value="UniProtKB-KW"/>
</dbReference>
<dbReference type="InterPro" id="IPR012910">
    <property type="entry name" value="Plug_dom"/>
</dbReference>
<comment type="subcellular location">
    <subcellularLocation>
        <location evidence="1 11">Cell outer membrane</location>
        <topology evidence="1 11">Multi-pass membrane protein</topology>
    </subcellularLocation>
</comment>
<keyword evidence="5 11" id="KW-0812">Transmembrane</keyword>
<evidence type="ECO:0000256" key="4">
    <source>
        <dbReference type="ARBA" id="ARBA00022496"/>
    </source>
</evidence>
<dbReference type="EMBL" id="SEOO01000081">
    <property type="protein sequence ID" value="RYM05348.1"/>
    <property type="molecule type" value="Genomic_DNA"/>
</dbReference>
<dbReference type="SUPFAM" id="SSF56935">
    <property type="entry name" value="Porins"/>
    <property type="match status" value="1"/>
</dbReference>
<keyword evidence="9 11" id="KW-0472">Membrane</keyword>
<keyword evidence="6" id="KW-0408">Iron</keyword>
<comment type="caution">
    <text evidence="14">The sequence shown here is derived from an EMBL/GenBank/DDBJ whole genome shotgun (WGS) entry which is preliminary data.</text>
</comment>
<reference evidence="14 15" key="1">
    <citation type="submission" date="2019-02" db="EMBL/GenBank/DDBJ databases">
        <authorList>
            <person name="Feng G."/>
        </authorList>
    </citation>
    <scope>NUCLEOTIDE SEQUENCE [LARGE SCALE GENOMIC DNA]</scope>
    <source>
        <strain evidence="14 15">CCTCC AB 2011146</strain>
    </source>
</reference>
<evidence type="ECO:0000256" key="1">
    <source>
        <dbReference type="ARBA" id="ARBA00004571"/>
    </source>
</evidence>
<dbReference type="Gene3D" id="2.40.170.20">
    <property type="entry name" value="TonB-dependent receptor, beta-barrel domain"/>
    <property type="match status" value="1"/>
</dbReference>
<evidence type="ECO:0000259" key="13">
    <source>
        <dbReference type="Pfam" id="PF07715"/>
    </source>
</evidence>
<feature type="domain" description="TonB-dependent receptor plug" evidence="13">
    <location>
        <begin position="64"/>
        <end position="171"/>
    </location>
</feature>
<feature type="chain" id="PRO_5034856425" description="TonB-dependent receptor plug domain-containing protein" evidence="12">
    <location>
        <begin position="32"/>
        <end position="391"/>
    </location>
</feature>
<dbReference type="Proteomes" id="UP000291572">
    <property type="component" value="Unassembled WGS sequence"/>
</dbReference>
<evidence type="ECO:0000313" key="15">
    <source>
        <dbReference type="Proteomes" id="UP000291572"/>
    </source>
</evidence>
<evidence type="ECO:0000256" key="6">
    <source>
        <dbReference type="ARBA" id="ARBA00023004"/>
    </source>
</evidence>
<dbReference type="GO" id="GO:0009279">
    <property type="term" value="C:cell outer membrane"/>
    <property type="evidence" value="ECO:0007669"/>
    <property type="project" value="UniProtKB-SubCell"/>
</dbReference>
<evidence type="ECO:0000256" key="7">
    <source>
        <dbReference type="ARBA" id="ARBA00023065"/>
    </source>
</evidence>
<evidence type="ECO:0000256" key="11">
    <source>
        <dbReference type="PROSITE-ProRule" id="PRU01360"/>
    </source>
</evidence>
<keyword evidence="7" id="KW-0406">Ion transport</keyword>
<keyword evidence="3 11" id="KW-1134">Transmembrane beta strand</keyword>
<evidence type="ECO:0000256" key="9">
    <source>
        <dbReference type="ARBA" id="ARBA00023136"/>
    </source>
</evidence>
<dbReference type="PROSITE" id="PS52016">
    <property type="entry name" value="TONB_DEPENDENT_REC_3"/>
    <property type="match status" value="1"/>
</dbReference>
<protein>
    <recommendedName>
        <fullName evidence="13">TonB-dependent receptor plug domain-containing protein</fullName>
    </recommendedName>
</protein>
<gene>
    <name evidence="14" type="ORF">EWH12_21300</name>
</gene>
<sequence length="391" mass="42125">MTMRQLKGGLSRSIRRSAPIILIGSALSPMAAARTANPAAAEPGQEMQGIADIVVTAERRAGSVQATPIAISAFGGDKLESQGIVTVEGLSRIAPSLQIYSEQINNEEYIIRGIGKSNEDLTTDSGVAVNINDAYIAQSGEANAALFDIERVEVLRGPQGTLYGKNAVGGVINIITRKPTDHLDGYVLAELGGLGRRQFEAAVSAPVVEDKLSARIAGFSLHTDGAYRNLTTGNRANGVDSQALRGSLLFTPSDDWEVSLTVDYSKVDQDGVLKSAIVDVPGTPLIVRDFFEPPYPTQEENIRSGRSETEGEQGIRQWGGVLRIDRKADAGTISFLSAYRGERSYNVEDVDRTAALQNNFIAQQKTWATSQELRFVSDDAGPLSVRIVWMR</sequence>
<keyword evidence="10 11" id="KW-0998">Cell outer membrane</keyword>
<evidence type="ECO:0000256" key="2">
    <source>
        <dbReference type="ARBA" id="ARBA00022448"/>
    </source>
</evidence>
<dbReference type="InterPro" id="IPR039426">
    <property type="entry name" value="TonB-dep_rcpt-like"/>
</dbReference>
<evidence type="ECO:0000256" key="3">
    <source>
        <dbReference type="ARBA" id="ARBA00022452"/>
    </source>
</evidence>
<dbReference type="PANTHER" id="PTHR32552">
    <property type="entry name" value="FERRICHROME IRON RECEPTOR-RELATED"/>
    <property type="match status" value="1"/>
</dbReference>
<dbReference type="AlphaFoldDB" id="A0A8G1ZC75"/>
<accession>A0A8G1ZC75</accession>
<keyword evidence="4" id="KW-0410">Iron transport</keyword>
<feature type="signal peptide" evidence="12">
    <location>
        <begin position="1"/>
        <end position="31"/>
    </location>
</feature>
<keyword evidence="2 11" id="KW-0813">Transport</keyword>
<dbReference type="Pfam" id="PF07715">
    <property type="entry name" value="Plug"/>
    <property type="match status" value="1"/>
</dbReference>
<comment type="similarity">
    <text evidence="11">Belongs to the TonB-dependent receptor family.</text>
</comment>
<evidence type="ECO:0000256" key="10">
    <source>
        <dbReference type="ARBA" id="ARBA00023237"/>
    </source>
</evidence>
<keyword evidence="12" id="KW-0732">Signal</keyword>
<keyword evidence="8" id="KW-0798">TonB box</keyword>
<dbReference type="PANTHER" id="PTHR32552:SF81">
    <property type="entry name" value="TONB-DEPENDENT OUTER MEMBRANE RECEPTOR"/>
    <property type="match status" value="1"/>
</dbReference>
<organism evidence="14 15">
    <name type="scientific">Sphingobium cupriresistens</name>
    <dbReference type="NCBI Taxonomy" id="1132417"/>
    <lineage>
        <taxon>Bacteria</taxon>
        <taxon>Pseudomonadati</taxon>
        <taxon>Pseudomonadota</taxon>
        <taxon>Alphaproteobacteria</taxon>
        <taxon>Sphingomonadales</taxon>
        <taxon>Sphingomonadaceae</taxon>
        <taxon>Sphingobium</taxon>
    </lineage>
</organism>
<evidence type="ECO:0000313" key="14">
    <source>
        <dbReference type="EMBL" id="RYM05348.1"/>
    </source>
</evidence>
<evidence type="ECO:0000256" key="5">
    <source>
        <dbReference type="ARBA" id="ARBA00022692"/>
    </source>
</evidence>
<name>A0A8G1ZC75_9SPHN</name>